<gene>
    <name evidence="1" type="ORF">LZC95_50050</name>
</gene>
<name>A0ABZ2K8Y6_9BACT</name>
<sequence>MALRDLAQAAYARPDGITCPKYVRLGESKRCAHYVANGSCALPDEFMCSEWLKSNGHASARAAEPRSLPVVDASAATPPASVERDLFGNPVVRAPVALTASPPASPSRLRADVPAVDFELLRGLSDADLASFRANGLEVCIQSDAFGEIWLVPEYTGAERKEITPESAATILRVLAVFPGSCVTAFIKAQPKAVAPRKEPAAP</sequence>
<evidence type="ECO:0000313" key="2">
    <source>
        <dbReference type="Proteomes" id="UP001379533"/>
    </source>
</evidence>
<reference evidence="1 2" key="1">
    <citation type="submission" date="2021-12" db="EMBL/GenBank/DDBJ databases">
        <title>Discovery of the Pendulisporaceae a myxobacterial family with distinct sporulation behavior and unique specialized metabolism.</title>
        <authorList>
            <person name="Garcia R."/>
            <person name="Popoff A."/>
            <person name="Bader C.D."/>
            <person name="Loehr J."/>
            <person name="Walesch S."/>
            <person name="Walt C."/>
            <person name="Boldt J."/>
            <person name="Bunk B."/>
            <person name="Haeckl F.J.F.P.J."/>
            <person name="Gunesch A.P."/>
            <person name="Birkelbach J."/>
            <person name="Nuebel U."/>
            <person name="Pietschmann T."/>
            <person name="Bach T."/>
            <person name="Mueller R."/>
        </authorList>
    </citation>
    <scope>NUCLEOTIDE SEQUENCE [LARGE SCALE GENOMIC DNA]</scope>
    <source>
        <strain evidence="1 2">MSr12523</strain>
    </source>
</reference>
<dbReference type="EMBL" id="CP089982">
    <property type="protein sequence ID" value="WXA94549.1"/>
    <property type="molecule type" value="Genomic_DNA"/>
</dbReference>
<dbReference type="Proteomes" id="UP001379533">
    <property type="component" value="Chromosome"/>
</dbReference>
<organism evidence="1 2">
    <name type="scientific">Pendulispora brunnea</name>
    <dbReference type="NCBI Taxonomy" id="2905690"/>
    <lineage>
        <taxon>Bacteria</taxon>
        <taxon>Pseudomonadati</taxon>
        <taxon>Myxococcota</taxon>
        <taxon>Myxococcia</taxon>
        <taxon>Myxococcales</taxon>
        <taxon>Sorangiineae</taxon>
        <taxon>Pendulisporaceae</taxon>
        <taxon>Pendulispora</taxon>
    </lineage>
</organism>
<accession>A0ABZ2K8Y6</accession>
<dbReference type="RefSeq" id="WP_394845158.1">
    <property type="nucleotide sequence ID" value="NZ_CP089982.1"/>
</dbReference>
<protein>
    <submittedName>
        <fullName evidence="1">Uncharacterized protein</fullName>
    </submittedName>
</protein>
<keyword evidence="2" id="KW-1185">Reference proteome</keyword>
<proteinExistence type="predicted"/>
<evidence type="ECO:0000313" key="1">
    <source>
        <dbReference type="EMBL" id="WXA94549.1"/>
    </source>
</evidence>